<keyword evidence="4" id="KW-1015">Disulfide bond</keyword>
<reference evidence="7" key="1">
    <citation type="submission" date="2017-02" db="UniProtKB">
        <authorList>
            <consortium name="WormBaseParasite"/>
        </authorList>
    </citation>
    <scope>IDENTIFICATION</scope>
</reference>
<comment type="subcellular location">
    <subcellularLocation>
        <location evidence="1">Secreted</location>
    </subcellularLocation>
</comment>
<dbReference type="WBParaSite" id="ALUE_0000978701-mRNA-1">
    <property type="protein sequence ID" value="ALUE_0000978701-mRNA-1"/>
    <property type="gene ID" value="ALUE_0000978701"/>
</dbReference>
<accession>A0A0M3I0T3</accession>
<proteinExistence type="inferred from homology"/>
<organism evidence="6 7">
    <name type="scientific">Ascaris lumbricoides</name>
    <name type="common">Giant roundworm</name>
    <dbReference type="NCBI Taxonomy" id="6252"/>
    <lineage>
        <taxon>Eukaryota</taxon>
        <taxon>Metazoa</taxon>
        <taxon>Ecdysozoa</taxon>
        <taxon>Nematoda</taxon>
        <taxon>Chromadorea</taxon>
        <taxon>Rhabditida</taxon>
        <taxon>Spirurina</taxon>
        <taxon>Ascaridomorpha</taxon>
        <taxon>Ascaridoidea</taxon>
        <taxon>Ascarididae</taxon>
        <taxon>Ascaris</taxon>
    </lineage>
</organism>
<dbReference type="InterPro" id="IPR026645">
    <property type="entry name" value="Dermatopontin"/>
</dbReference>
<dbReference type="Pfam" id="PF14704">
    <property type="entry name" value="DERM"/>
    <property type="match status" value="1"/>
</dbReference>
<name>A0A0M3I0T3_ASCLU</name>
<sequence>MCSAFRILILIILKRILTYVWASGSTTFQCPINYYLSRFGSAYDGSERFYKFSCSRFGGPYSVLDEVCTVSDAASTENGDLYLSCGSDQYTVGVEVVENISSNLNSWQLLCCNSESVRIRTTDCIETKFLNDIKRAATFSTGAQIIRKWQAMFENDDLRWWLQLCPVDITVKKPEDIMHGEVRARRHIPWEWSRGRFPPIEVNPVFMEQEPLDERRRLRLFENTNQVRLLPRSELVPAVHPGFANPFAQPTDDPLRILKETAMPPMQHSSNYRTVSLSTTVQPSSGVVTESFATDESMPVSKGSQIRENEDGALDYYDAYDENFDKAKHEGKGSILSGVSDFLQNLQDGLSLAQAALPSSKKLVYKTKMTTTDTPAFLLSRDDDSLTIGVKNSEKEKLDSVVKMQRYGPNPSRPNESQEQPAAIKLGDPGTVQQMLQFFGLCKQEL</sequence>
<dbReference type="AlphaFoldDB" id="A0A0M3I0T3"/>
<evidence type="ECO:0000313" key="6">
    <source>
        <dbReference type="Proteomes" id="UP000036681"/>
    </source>
</evidence>
<dbReference type="Proteomes" id="UP000036681">
    <property type="component" value="Unplaced"/>
</dbReference>
<evidence type="ECO:0000313" key="7">
    <source>
        <dbReference type="WBParaSite" id="ALUE_0000978701-mRNA-1"/>
    </source>
</evidence>
<evidence type="ECO:0000256" key="4">
    <source>
        <dbReference type="ARBA" id="ARBA00023157"/>
    </source>
</evidence>
<evidence type="ECO:0000256" key="3">
    <source>
        <dbReference type="ARBA" id="ARBA00022525"/>
    </source>
</evidence>
<feature type="signal peptide" evidence="5">
    <location>
        <begin position="1"/>
        <end position="22"/>
    </location>
</feature>
<keyword evidence="5" id="KW-0732">Signal</keyword>
<keyword evidence="3" id="KW-0964">Secreted</keyword>
<evidence type="ECO:0000256" key="2">
    <source>
        <dbReference type="ARBA" id="ARBA00008712"/>
    </source>
</evidence>
<protein>
    <submittedName>
        <fullName evidence="7">ZP domain-containing protein</fullName>
    </submittedName>
</protein>
<dbReference type="GO" id="GO:0005576">
    <property type="term" value="C:extracellular region"/>
    <property type="evidence" value="ECO:0007669"/>
    <property type="project" value="UniProtKB-SubCell"/>
</dbReference>
<evidence type="ECO:0000256" key="5">
    <source>
        <dbReference type="SAM" id="SignalP"/>
    </source>
</evidence>
<comment type="similarity">
    <text evidence="2">Belongs to the dermatopontin family.</text>
</comment>
<feature type="chain" id="PRO_5005656831" evidence="5">
    <location>
        <begin position="23"/>
        <end position="446"/>
    </location>
</feature>
<keyword evidence="6" id="KW-1185">Reference proteome</keyword>
<evidence type="ECO:0000256" key="1">
    <source>
        <dbReference type="ARBA" id="ARBA00004613"/>
    </source>
</evidence>